<dbReference type="Proteomes" id="UP001217325">
    <property type="component" value="Unassembled WGS sequence"/>
</dbReference>
<organism evidence="2 3">
    <name type="scientific">Rhodococcus qingshengii</name>
    <dbReference type="NCBI Taxonomy" id="334542"/>
    <lineage>
        <taxon>Bacteria</taxon>
        <taxon>Bacillati</taxon>
        <taxon>Actinomycetota</taxon>
        <taxon>Actinomycetes</taxon>
        <taxon>Mycobacteriales</taxon>
        <taxon>Nocardiaceae</taxon>
        <taxon>Rhodococcus</taxon>
        <taxon>Rhodococcus erythropolis group</taxon>
    </lineage>
</organism>
<accession>A0AAW6LR10</accession>
<evidence type="ECO:0008006" key="4">
    <source>
        <dbReference type="Google" id="ProtNLM"/>
    </source>
</evidence>
<evidence type="ECO:0000313" key="2">
    <source>
        <dbReference type="EMBL" id="MDE8647622.1"/>
    </source>
</evidence>
<sequence>MSQRLHVRFLAFAAGGLLSIAADRSISRRNPTRRTVVYAAGLVGAAVVYPISHLGRIADSAVLTREWIAVLATAAVYVGASILPAQGAARLTAGGWLGHAVFDHGHDRGGSSRLPQWYPMLCAGFDVGVAALLCVSNTPVPSRTTA</sequence>
<keyword evidence="1" id="KW-0812">Transmembrane</keyword>
<evidence type="ECO:0000256" key="1">
    <source>
        <dbReference type="SAM" id="Phobius"/>
    </source>
</evidence>
<proteinExistence type="predicted"/>
<gene>
    <name evidence="2" type="ORF">PXH69_21845</name>
</gene>
<feature type="transmembrane region" description="Helical" evidence="1">
    <location>
        <begin position="67"/>
        <end position="89"/>
    </location>
</feature>
<evidence type="ECO:0000313" key="3">
    <source>
        <dbReference type="Proteomes" id="UP001217325"/>
    </source>
</evidence>
<dbReference type="RefSeq" id="WP_275232187.1">
    <property type="nucleotide sequence ID" value="NZ_JARDXE010000014.1"/>
</dbReference>
<dbReference type="EMBL" id="JARDXE010000014">
    <property type="protein sequence ID" value="MDE8647622.1"/>
    <property type="molecule type" value="Genomic_DNA"/>
</dbReference>
<keyword evidence="1" id="KW-1133">Transmembrane helix</keyword>
<feature type="transmembrane region" description="Helical" evidence="1">
    <location>
        <begin position="37"/>
        <end position="55"/>
    </location>
</feature>
<protein>
    <recommendedName>
        <fullName evidence="4">DUF5134 domain-containing protein</fullName>
    </recommendedName>
</protein>
<comment type="caution">
    <text evidence="2">The sequence shown here is derived from an EMBL/GenBank/DDBJ whole genome shotgun (WGS) entry which is preliminary data.</text>
</comment>
<keyword evidence="1" id="KW-0472">Membrane</keyword>
<reference evidence="2" key="1">
    <citation type="submission" date="2023-02" db="EMBL/GenBank/DDBJ databases">
        <title>A novel hydrolase synthesized by Rhodococcus erythropolis HQ is responsible for the detoxification of Zearalenone.</title>
        <authorList>
            <person name="Hu J."/>
            <person name="Xu J."/>
        </authorList>
    </citation>
    <scope>NUCLEOTIDE SEQUENCE</scope>
    <source>
        <strain evidence="2">HQ</strain>
    </source>
</reference>
<dbReference type="AlphaFoldDB" id="A0AAW6LR10"/>
<name>A0AAW6LR10_RHOSG</name>